<evidence type="ECO:0008006" key="2">
    <source>
        <dbReference type="Google" id="ProtNLM"/>
    </source>
</evidence>
<sequence length="246" mass="25318">MNIFDNNIDDAYSEGGGNGHAIQLWSMTPWSVNIHDNSFNNNAGGIWIITYHSTAGDMGAAMGLQFETPSGSISNNDLSGNSMFGVAVNDSNGGGPMDGDNLYAEITGDAGPVDATNNWWGSADGPSDGYNINVTVGPWWTDAAMTTLPTQDCAGEWGGDAAEDECGVCNGDNTSCADCCGVPNGDNSSCGGSGDVNGGGIDITDIIMVLDDVLGTAELDECEAYEADVTGDGSTNILDILVMVQI</sequence>
<dbReference type="InterPro" id="IPR036439">
    <property type="entry name" value="Dockerin_dom_sf"/>
</dbReference>
<organism evidence="1">
    <name type="scientific">marine metagenome</name>
    <dbReference type="NCBI Taxonomy" id="408172"/>
    <lineage>
        <taxon>unclassified sequences</taxon>
        <taxon>metagenomes</taxon>
        <taxon>ecological metagenomes</taxon>
    </lineage>
</organism>
<protein>
    <recommendedName>
        <fullName evidence="2">Dockerin domain-containing protein</fullName>
    </recommendedName>
</protein>
<dbReference type="SUPFAM" id="SSF63446">
    <property type="entry name" value="Type I dockerin domain"/>
    <property type="match status" value="1"/>
</dbReference>
<reference evidence="1" key="1">
    <citation type="submission" date="2018-05" db="EMBL/GenBank/DDBJ databases">
        <authorList>
            <person name="Lanie J.A."/>
            <person name="Ng W.-L."/>
            <person name="Kazmierczak K.M."/>
            <person name="Andrzejewski T.M."/>
            <person name="Davidsen T.M."/>
            <person name="Wayne K.J."/>
            <person name="Tettelin H."/>
            <person name="Glass J.I."/>
            <person name="Rusch D."/>
            <person name="Podicherti R."/>
            <person name="Tsui H.-C.T."/>
            <person name="Winkler M.E."/>
        </authorList>
    </citation>
    <scope>NUCLEOTIDE SEQUENCE</scope>
</reference>
<accession>A0A383BDF1</accession>
<proteinExistence type="predicted"/>
<dbReference type="Gene3D" id="1.10.1330.10">
    <property type="entry name" value="Dockerin domain"/>
    <property type="match status" value="1"/>
</dbReference>
<dbReference type="AlphaFoldDB" id="A0A383BDF1"/>
<feature type="non-terminal residue" evidence="1">
    <location>
        <position position="246"/>
    </location>
</feature>
<gene>
    <name evidence="1" type="ORF">METZ01_LOCUS470693</name>
</gene>
<evidence type="ECO:0000313" key="1">
    <source>
        <dbReference type="EMBL" id="SVE17839.1"/>
    </source>
</evidence>
<name>A0A383BDF1_9ZZZZ</name>
<dbReference type="GO" id="GO:0000272">
    <property type="term" value="P:polysaccharide catabolic process"/>
    <property type="evidence" value="ECO:0007669"/>
    <property type="project" value="InterPro"/>
</dbReference>
<dbReference type="EMBL" id="UINC01199420">
    <property type="protein sequence ID" value="SVE17839.1"/>
    <property type="molecule type" value="Genomic_DNA"/>
</dbReference>